<protein>
    <submittedName>
        <fullName evidence="2">Uncharacterized protein</fullName>
    </submittedName>
</protein>
<sequence>MRLGAVRSSGPRKRSRKESGRSSSSSRLRMLSAVPISSSKVVFTDRLCGDRSLSATWPVILRPAAVDRHSRYSLGTGGGWDCLPRFLAWPVTQQPVAVLLQCHPHGDFKQAHLEQLLHPQCPHGSPQKHKHVVHLMLGCSSTCRMCAAGRGNLWMVQSPDVSFRPRSPLGKPPGVDLYGGSRHGKLHYYALNTRPVTLSTLTFQQSPVNVLVLGFSQRWIFVEQVRHEGEVEFGVSADDVSRGDKLSTAESVGLLEHRLCPLHVVFLLNNTQTTCSD</sequence>
<dbReference type="Proteomes" id="UP000314294">
    <property type="component" value="Unassembled WGS sequence"/>
</dbReference>
<organism evidence="2 3">
    <name type="scientific">Liparis tanakae</name>
    <name type="common">Tanaka's snailfish</name>
    <dbReference type="NCBI Taxonomy" id="230148"/>
    <lineage>
        <taxon>Eukaryota</taxon>
        <taxon>Metazoa</taxon>
        <taxon>Chordata</taxon>
        <taxon>Craniata</taxon>
        <taxon>Vertebrata</taxon>
        <taxon>Euteleostomi</taxon>
        <taxon>Actinopterygii</taxon>
        <taxon>Neopterygii</taxon>
        <taxon>Teleostei</taxon>
        <taxon>Neoteleostei</taxon>
        <taxon>Acanthomorphata</taxon>
        <taxon>Eupercaria</taxon>
        <taxon>Perciformes</taxon>
        <taxon>Cottioidei</taxon>
        <taxon>Cottales</taxon>
        <taxon>Liparidae</taxon>
        <taxon>Liparis</taxon>
    </lineage>
</organism>
<evidence type="ECO:0000313" key="2">
    <source>
        <dbReference type="EMBL" id="TNN79204.1"/>
    </source>
</evidence>
<reference evidence="2 3" key="1">
    <citation type="submission" date="2019-03" db="EMBL/GenBank/DDBJ databases">
        <title>First draft genome of Liparis tanakae, snailfish: a comprehensive survey of snailfish specific genes.</title>
        <authorList>
            <person name="Kim W."/>
            <person name="Song I."/>
            <person name="Jeong J.-H."/>
            <person name="Kim D."/>
            <person name="Kim S."/>
            <person name="Ryu S."/>
            <person name="Song J.Y."/>
            <person name="Lee S.K."/>
        </authorList>
    </citation>
    <scope>NUCLEOTIDE SEQUENCE [LARGE SCALE GENOMIC DNA]</scope>
    <source>
        <tissue evidence="2">Muscle</tissue>
    </source>
</reference>
<comment type="caution">
    <text evidence="2">The sequence shown here is derived from an EMBL/GenBank/DDBJ whole genome shotgun (WGS) entry which is preliminary data.</text>
</comment>
<evidence type="ECO:0000313" key="3">
    <source>
        <dbReference type="Proteomes" id="UP000314294"/>
    </source>
</evidence>
<dbReference type="AlphaFoldDB" id="A0A4Z2IP20"/>
<dbReference type="EMBL" id="SRLO01000066">
    <property type="protein sequence ID" value="TNN79204.1"/>
    <property type="molecule type" value="Genomic_DNA"/>
</dbReference>
<evidence type="ECO:0000256" key="1">
    <source>
        <dbReference type="SAM" id="MobiDB-lite"/>
    </source>
</evidence>
<gene>
    <name evidence="2" type="ORF">EYF80_010448</name>
</gene>
<keyword evidence="3" id="KW-1185">Reference proteome</keyword>
<name>A0A4Z2IP20_9TELE</name>
<accession>A0A4Z2IP20</accession>
<proteinExistence type="predicted"/>
<feature type="region of interest" description="Disordered" evidence="1">
    <location>
        <begin position="1"/>
        <end position="27"/>
    </location>
</feature>